<dbReference type="AlphaFoldDB" id="A0A0E0UVS2"/>
<dbReference type="HAMAP" id="MF_00378">
    <property type="entry name" value="Exonuc_7_L"/>
    <property type="match status" value="1"/>
</dbReference>
<dbReference type="GO" id="GO:0006308">
    <property type="term" value="P:DNA catabolic process"/>
    <property type="evidence" value="ECO:0007669"/>
    <property type="project" value="UniProtKB-UniRule"/>
</dbReference>
<dbReference type="Proteomes" id="UP000000486">
    <property type="component" value="Chromosome"/>
</dbReference>
<keyword evidence="7" id="KW-0175">Coiled coil</keyword>
<evidence type="ECO:0000313" key="10">
    <source>
        <dbReference type="EMBL" id="AEH92451.1"/>
    </source>
</evidence>
<evidence type="ECO:0000256" key="2">
    <source>
        <dbReference type="ARBA" id="ARBA00022722"/>
    </source>
</evidence>
<comment type="similarity">
    <text evidence="5 6">Belongs to the XseA family.</text>
</comment>
<feature type="domain" description="Exonuclease VII large subunit C-terminal" evidence="8">
    <location>
        <begin position="126"/>
        <end position="439"/>
    </location>
</feature>
<dbReference type="GO" id="GO:0009318">
    <property type="term" value="C:exodeoxyribonuclease VII complex"/>
    <property type="evidence" value="ECO:0007669"/>
    <property type="project" value="UniProtKB-UniRule"/>
</dbReference>
<dbReference type="InterPro" id="IPR020579">
    <property type="entry name" value="Exonuc_VII_lsu_C"/>
</dbReference>
<dbReference type="CDD" id="cd04489">
    <property type="entry name" value="ExoVII_LU_OBF"/>
    <property type="match status" value="1"/>
</dbReference>
<proteinExistence type="inferred from homology"/>
<dbReference type="PATRIC" id="fig|1030009.3.peg.1434"/>
<dbReference type="GO" id="GO:0008855">
    <property type="term" value="F:exodeoxyribonuclease VII activity"/>
    <property type="evidence" value="ECO:0007669"/>
    <property type="project" value="UniProtKB-UniRule"/>
</dbReference>
<dbReference type="KEGG" id="lmq:LMM7_1446"/>
<evidence type="ECO:0000256" key="7">
    <source>
        <dbReference type="SAM" id="Coils"/>
    </source>
</evidence>
<dbReference type="PANTHER" id="PTHR30008:SF0">
    <property type="entry name" value="EXODEOXYRIBONUCLEASE 7 LARGE SUBUNIT"/>
    <property type="match status" value="1"/>
</dbReference>
<gene>
    <name evidence="5 10" type="primary">xseA</name>
    <name evidence="10" type="ordered locus">LMM7_1446</name>
</gene>
<evidence type="ECO:0000256" key="3">
    <source>
        <dbReference type="ARBA" id="ARBA00022801"/>
    </source>
</evidence>
<dbReference type="EC" id="3.1.11.6" evidence="5"/>
<evidence type="ECO:0000256" key="6">
    <source>
        <dbReference type="RuleBase" id="RU004355"/>
    </source>
</evidence>
<comment type="catalytic activity">
    <reaction evidence="5 6">
        <text>Exonucleolytic cleavage in either 5'- to 3'- or 3'- to 5'-direction to yield nucleoside 5'-phosphates.</text>
        <dbReference type="EC" id="3.1.11.6"/>
    </reaction>
</comment>
<dbReference type="EMBL" id="CP002816">
    <property type="protein sequence ID" value="AEH92451.1"/>
    <property type="molecule type" value="Genomic_DNA"/>
</dbReference>
<evidence type="ECO:0000259" key="8">
    <source>
        <dbReference type="Pfam" id="PF02601"/>
    </source>
</evidence>
<evidence type="ECO:0000256" key="5">
    <source>
        <dbReference type="HAMAP-Rule" id="MF_00378"/>
    </source>
</evidence>
<keyword evidence="2 5" id="KW-0540">Nuclease</keyword>
<dbReference type="NCBIfam" id="TIGR00237">
    <property type="entry name" value="xseA"/>
    <property type="match status" value="1"/>
</dbReference>
<comment type="subcellular location">
    <subcellularLocation>
        <location evidence="5 6">Cytoplasm</location>
    </subcellularLocation>
</comment>
<feature type="coiled-coil region" evidence="7">
    <location>
        <begin position="354"/>
        <end position="381"/>
    </location>
</feature>
<keyword evidence="3 5" id="KW-0378">Hydrolase</keyword>
<dbReference type="HOGENOM" id="CLU_023625_3_1_9"/>
<keyword evidence="4 5" id="KW-0269">Exonuclease</keyword>
<dbReference type="GO" id="GO:0003676">
    <property type="term" value="F:nucleic acid binding"/>
    <property type="evidence" value="ECO:0007669"/>
    <property type="project" value="InterPro"/>
</dbReference>
<dbReference type="Pfam" id="PF13742">
    <property type="entry name" value="tRNA_anti_2"/>
    <property type="match status" value="1"/>
</dbReference>
<accession>A0A0E0UVS2</accession>
<comment type="function">
    <text evidence="5">Bidirectionally degrades single-stranded DNA into large acid-insoluble oligonucleotides, which are then degraded further into small acid-soluble oligonucleotides.</text>
</comment>
<reference evidence="10 11" key="1">
    <citation type="journal article" date="2011" name="J. Bacteriol.">
        <title>Genome sequence of the nonpathogenic Listeria monocytogenes serovar 4a strain M7.</title>
        <authorList>
            <person name="Chen J."/>
            <person name="Xia Y."/>
            <person name="Cheng C."/>
            <person name="Fang C."/>
            <person name="Shan Y."/>
            <person name="Jin G."/>
            <person name="Fang W."/>
        </authorList>
    </citation>
    <scope>NUCLEOTIDE SEQUENCE [LARGE SCALE GENOMIC DNA]</scope>
    <source>
        <strain evidence="10 11">M7</strain>
    </source>
</reference>
<dbReference type="InterPro" id="IPR025824">
    <property type="entry name" value="OB-fold_nuc-bd_dom"/>
</dbReference>
<sequence>MMEQDKYLTVAAITKYIEKKFEVDPYMKQVFVRGEISNLKQPASGHLYFTVKDEFAMLRSVMFHKAVQKIGFVPEDGMNVLITGRIGVFTKAGRYQFYAEHMEPDGVGALYIQLEQLKSQLEKEGLFAETHKKVLPSFPSKVAVVTSKTGAAVRDILTTIHRRMPSVEVIVYPTIVQGEKAAQKIVENIGKINQRNDIDVMIIGRGGGSLEELWAFNEEPVVRAVYDSDVPVISAVGHETDFALSDFSADVRAATPTAAAELAVPDYRDLEERLAERKYRLLAVTRQVLERKERSLEQLKQHLILNGPKHQLEQQMERTDYFSERLNNAFSKQIFVKQTAFDRLNDRLHYYHPNKEIELQKEQMTLRLQALDKAMKQLLKDKQQSFFRQVDALEHLSPLSLLKRGFGVTYKENTLVKSVQELEVGDNIQVKMQGGQIEALITAKEEDTSGN</sequence>
<evidence type="ECO:0000256" key="1">
    <source>
        <dbReference type="ARBA" id="ARBA00022490"/>
    </source>
</evidence>
<evidence type="ECO:0000313" key="11">
    <source>
        <dbReference type="Proteomes" id="UP000000486"/>
    </source>
</evidence>
<evidence type="ECO:0000256" key="4">
    <source>
        <dbReference type="ARBA" id="ARBA00022839"/>
    </source>
</evidence>
<evidence type="ECO:0000259" key="9">
    <source>
        <dbReference type="Pfam" id="PF13742"/>
    </source>
</evidence>
<organism evidence="10 11">
    <name type="scientific">Listeria monocytogenes serotype 4a (strain M7)</name>
    <dbReference type="NCBI Taxonomy" id="1030009"/>
    <lineage>
        <taxon>Bacteria</taxon>
        <taxon>Bacillati</taxon>
        <taxon>Bacillota</taxon>
        <taxon>Bacilli</taxon>
        <taxon>Bacillales</taxon>
        <taxon>Listeriaceae</taxon>
        <taxon>Listeria</taxon>
    </lineage>
</organism>
<dbReference type="Pfam" id="PF02601">
    <property type="entry name" value="Exonuc_VII_L"/>
    <property type="match status" value="1"/>
</dbReference>
<protein>
    <recommendedName>
        <fullName evidence="5">Exodeoxyribonuclease 7 large subunit</fullName>
        <ecNumber evidence="5">3.1.11.6</ecNumber>
    </recommendedName>
    <alternativeName>
        <fullName evidence="5">Exodeoxyribonuclease VII large subunit</fullName>
        <shortName evidence="5">Exonuclease VII large subunit</shortName>
    </alternativeName>
</protein>
<dbReference type="InterPro" id="IPR003753">
    <property type="entry name" value="Exonuc_VII_L"/>
</dbReference>
<comment type="subunit">
    <text evidence="5">Heterooligomer composed of large and small subunits.</text>
</comment>
<name>A0A0E0UVS2_LISMM</name>
<dbReference type="PANTHER" id="PTHR30008">
    <property type="entry name" value="EXODEOXYRIBONUCLEASE 7 LARGE SUBUNIT"/>
    <property type="match status" value="1"/>
</dbReference>
<feature type="domain" description="OB-fold nucleic acid binding" evidence="9">
    <location>
        <begin position="8"/>
        <end position="103"/>
    </location>
</feature>
<dbReference type="GO" id="GO:0005737">
    <property type="term" value="C:cytoplasm"/>
    <property type="evidence" value="ECO:0007669"/>
    <property type="project" value="UniProtKB-SubCell"/>
</dbReference>
<keyword evidence="1 5" id="KW-0963">Cytoplasm</keyword>